<gene>
    <name evidence="1" type="ORF">E6C27_scaffold222G00530</name>
</gene>
<name>A0A5A7UIB1_CUCMM</name>
<accession>A0A5A7UIB1</accession>
<evidence type="ECO:0000313" key="1">
    <source>
        <dbReference type="EMBL" id="KAA0055572.1"/>
    </source>
</evidence>
<dbReference type="GO" id="GO:0003677">
    <property type="term" value="F:DNA binding"/>
    <property type="evidence" value="ECO:0007669"/>
    <property type="project" value="UniProtKB-KW"/>
</dbReference>
<dbReference type="STRING" id="1194695.A0A5A7UIB1"/>
<reference evidence="1 2" key="1">
    <citation type="submission" date="2019-08" db="EMBL/GenBank/DDBJ databases">
        <title>Draft genome sequences of two oriental melons (Cucumis melo L. var makuwa).</title>
        <authorList>
            <person name="Kwon S.-Y."/>
        </authorList>
    </citation>
    <scope>NUCLEOTIDE SEQUENCE [LARGE SCALE GENOMIC DNA]</scope>
    <source>
        <strain evidence="2">cv. SW 3</strain>
        <tissue evidence="1">Leaf</tissue>
    </source>
</reference>
<evidence type="ECO:0000313" key="2">
    <source>
        <dbReference type="Proteomes" id="UP000321393"/>
    </source>
</evidence>
<organism evidence="1 2">
    <name type="scientific">Cucumis melo var. makuwa</name>
    <name type="common">Oriental melon</name>
    <dbReference type="NCBI Taxonomy" id="1194695"/>
    <lineage>
        <taxon>Eukaryota</taxon>
        <taxon>Viridiplantae</taxon>
        <taxon>Streptophyta</taxon>
        <taxon>Embryophyta</taxon>
        <taxon>Tracheophyta</taxon>
        <taxon>Spermatophyta</taxon>
        <taxon>Magnoliopsida</taxon>
        <taxon>eudicotyledons</taxon>
        <taxon>Gunneridae</taxon>
        <taxon>Pentapetalae</taxon>
        <taxon>rosids</taxon>
        <taxon>fabids</taxon>
        <taxon>Cucurbitales</taxon>
        <taxon>Cucurbitaceae</taxon>
        <taxon>Benincaseae</taxon>
        <taxon>Cucumis</taxon>
    </lineage>
</organism>
<dbReference type="OrthoDB" id="1920930at2759"/>
<sequence>MSSSIIALLKKDQLIGENYATWKSKLNIILVIVDLSFVLMEECPPFPTKHSSQSVRDAYDHWTKTNEKARLHILASMSDILSKKHEIMVIARQIMDSLREMFGQPSIQIKQKANVAHSKRRFVPSSSGSEKIQKRKEGKWKGPTIVVEDKGKTKVLSSTYKVLAGWKWSATDLQILRDALARQNGLQVLKGYYYLCDVGYPNAEGFLVPYRGQRVIGQYIVEVVPSPPSAMSHHPSMLPAAQFDKQRNDQL</sequence>
<dbReference type="EMBL" id="SSTE01008485">
    <property type="protein sequence ID" value="KAA0055572.1"/>
    <property type="molecule type" value="Genomic_DNA"/>
</dbReference>
<dbReference type="Proteomes" id="UP000321393">
    <property type="component" value="Unassembled WGS sequence"/>
</dbReference>
<proteinExistence type="predicted"/>
<dbReference type="AlphaFoldDB" id="A0A5A7UIB1"/>
<keyword evidence="1" id="KW-0238">DNA-binding</keyword>
<protein>
    <submittedName>
        <fullName evidence="1">DNA-binding protein HEXBP-like</fullName>
    </submittedName>
</protein>
<comment type="caution">
    <text evidence="1">The sequence shown here is derived from an EMBL/GenBank/DDBJ whole genome shotgun (WGS) entry which is preliminary data.</text>
</comment>